<dbReference type="InterPro" id="IPR001584">
    <property type="entry name" value="Integrase_cat-core"/>
</dbReference>
<evidence type="ECO:0000256" key="1">
    <source>
        <dbReference type="ARBA" id="ARBA00022884"/>
    </source>
</evidence>
<dbReference type="STRING" id="1128400.I2FMC7"/>
<dbReference type="GO" id="GO:0003723">
    <property type="term" value="F:RNA binding"/>
    <property type="evidence" value="ECO:0007669"/>
    <property type="project" value="UniProtKB-KW"/>
</dbReference>
<dbReference type="CDD" id="cd00024">
    <property type="entry name" value="CD_CSD"/>
    <property type="match status" value="1"/>
</dbReference>
<dbReference type="GO" id="GO:0005634">
    <property type="term" value="C:nucleus"/>
    <property type="evidence" value="ECO:0007669"/>
    <property type="project" value="UniProtKB-ARBA"/>
</dbReference>
<keyword evidence="1" id="KW-0694">RNA-binding</keyword>
<dbReference type="eggNOG" id="KOG0017">
    <property type="taxonomic scope" value="Eukaryota"/>
</dbReference>
<dbReference type="Proteomes" id="UP000006174">
    <property type="component" value="Unassembled WGS sequence"/>
</dbReference>
<dbReference type="Gene3D" id="1.10.340.70">
    <property type="match status" value="1"/>
</dbReference>
<feature type="domain" description="Integrase catalytic" evidence="2">
    <location>
        <begin position="201"/>
        <end position="359"/>
    </location>
</feature>
<proteinExistence type="predicted"/>
<protein>
    <recommendedName>
        <fullName evidence="2">Integrase catalytic domain-containing protein</fullName>
    </recommendedName>
</protein>
<dbReference type="EMBL" id="CAGI01000070">
    <property type="protein sequence ID" value="CCF48070.1"/>
    <property type="molecule type" value="Genomic_DNA"/>
</dbReference>
<dbReference type="PANTHER" id="PTHR37984:SF5">
    <property type="entry name" value="PROTEIN NYNRIN-LIKE"/>
    <property type="match status" value="1"/>
</dbReference>
<comment type="caution">
    <text evidence="3">The sequence shown here is derived from an EMBL/GenBank/DDBJ whole genome shotgun (WGS) entry which is preliminary data.</text>
</comment>
<keyword evidence="4" id="KW-1185">Reference proteome</keyword>
<dbReference type="PROSITE" id="PS50994">
    <property type="entry name" value="INTEGRASE"/>
    <property type="match status" value="1"/>
</dbReference>
<dbReference type="PANTHER" id="PTHR37984">
    <property type="entry name" value="PROTEIN CBG26694"/>
    <property type="match status" value="1"/>
</dbReference>
<name>I2FMC7_USTHO</name>
<dbReference type="Gene3D" id="3.30.70.270">
    <property type="match status" value="1"/>
</dbReference>
<dbReference type="InterPro" id="IPR050951">
    <property type="entry name" value="Retrovirus_Pol_polyprotein"/>
</dbReference>
<evidence type="ECO:0000313" key="4">
    <source>
        <dbReference type="Proteomes" id="UP000006174"/>
    </source>
</evidence>
<dbReference type="SUPFAM" id="SSF56672">
    <property type="entry name" value="DNA/RNA polymerases"/>
    <property type="match status" value="1"/>
</dbReference>
<dbReference type="SUPFAM" id="SSF53098">
    <property type="entry name" value="Ribonuclease H-like"/>
    <property type="match status" value="1"/>
</dbReference>
<dbReference type="HOGENOM" id="CLU_458702_0_0_1"/>
<dbReference type="InterPro" id="IPR043502">
    <property type="entry name" value="DNA/RNA_pol_sf"/>
</dbReference>
<dbReference type="Gene3D" id="3.30.420.10">
    <property type="entry name" value="Ribonuclease H-like superfamily/Ribonuclease H"/>
    <property type="match status" value="1"/>
</dbReference>
<dbReference type="InterPro" id="IPR036397">
    <property type="entry name" value="RNaseH_sf"/>
</dbReference>
<evidence type="ECO:0000313" key="3">
    <source>
        <dbReference type="EMBL" id="CCF48070.1"/>
    </source>
</evidence>
<accession>I2FMC7</accession>
<dbReference type="OrthoDB" id="2283961at2759"/>
<organism evidence="3 4">
    <name type="scientific">Ustilago hordei</name>
    <name type="common">Barley covered smut fungus</name>
    <dbReference type="NCBI Taxonomy" id="120017"/>
    <lineage>
        <taxon>Eukaryota</taxon>
        <taxon>Fungi</taxon>
        <taxon>Dikarya</taxon>
        <taxon>Basidiomycota</taxon>
        <taxon>Ustilaginomycotina</taxon>
        <taxon>Ustilaginomycetes</taxon>
        <taxon>Ustilaginales</taxon>
        <taxon>Ustilaginaceae</taxon>
        <taxon>Ustilago</taxon>
    </lineage>
</organism>
<dbReference type="InterPro" id="IPR012337">
    <property type="entry name" value="RNaseH-like_sf"/>
</dbReference>
<evidence type="ECO:0000259" key="2">
    <source>
        <dbReference type="PROSITE" id="PS50994"/>
    </source>
</evidence>
<gene>
    <name evidence="3" type="ORF">UHOR_12634</name>
</gene>
<sequence length="523" mass="58450">MLTDCTQAVCTLSPPETLQDLYHLVGLFNYYHDFIPNYAGIASPLTSLLRGHKYQHSTKGMWQLVNAEATALLAEANNLNIPNMPTHRLKSDGLLKSIVDAIAAGHSRVGYKIQDDTLVYVGPHHTCCCLCVPYSDLPNNFHKAHDLSSHFGFAKTALHLESIHHPHLPPALQAYIDNCPTCLCMKLGHCVGELSIDHALLADRPFHTISADLLLGLPDCEGLDATLVIMDTFSKLVLTSPCTSSVTSTQLFDSLTDLVLHKGWRPKVIITDLDRHLIGATSQRFAASIGAKLHPLAPYHQQANPVECHIQTLQHVLQAFTMESAEDWVNVLPAAELAINSTPSLTTEQMPLDLMYIIQPDQPLLPSLSDVTMEGRLAITKAHLKSAWQTTLQHLEANKSQYDMRHEPLHTLHVGDHIFICTNNRPILGAQWHAKLDPKKVGPFPIKQVLLRHCFKLNLPPDLYSDDLFDILQLEPTPKEHNPFDCSLVAPVTTESRGNMHFEVEAIMGQRTFRNYIQYHVKW</sequence>
<dbReference type="AlphaFoldDB" id="I2FMC7"/>
<reference evidence="3 4" key="1">
    <citation type="journal article" date="2012" name="Plant Cell">
        <title>Genome comparison of barley and maize smut fungi reveals targeted loss of RNA silencing components and species-specific presence of transposable elements.</title>
        <authorList>
            <person name="Laurie J.D."/>
            <person name="Ali S."/>
            <person name="Linning R."/>
            <person name="Mannhaupt G."/>
            <person name="Wong P."/>
            <person name="Gueldener U."/>
            <person name="Muensterkoetter M."/>
            <person name="Moore R."/>
            <person name="Kahmann R."/>
            <person name="Bakkeren G."/>
            <person name="Schirawski J."/>
        </authorList>
    </citation>
    <scope>NUCLEOTIDE SEQUENCE [LARGE SCALE GENOMIC DNA]</scope>
    <source>
        <strain evidence="4">Uh4875-4</strain>
    </source>
</reference>
<dbReference type="GO" id="GO:0015074">
    <property type="term" value="P:DNA integration"/>
    <property type="evidence" value="ECO:0007669"/>
    <property type="project" value="InterPro"/>
</dbReference>
<dbReference type="InterPro" id="IPR043128">
    <property type="entry name" value="Rev_trsase/Diguanyl_cyclase"/>
</dbReference>